<reference evidence="6 7" key="1">
    <citation type="submission" date="2019-02" db="EMBL/GenBank/DDBJ databases">
        <title>Deep-cultivation of Planctomycetes and their phenomic and genomic characterization uncovers novel biology.</title>
        <authorList>
            <person name="Wiegand S."/>
            <person name="Jogler M."/>
            <person name="Boedeker C."/>
            <person name="Pinto D."/>
            <person name="Vollmers J."/>
            <person name="Rivas-Marin E."/>
            <person name="Kohn T."/>
            <person name="Peeters S.H."/>
            <person name="Heuer A."/>
            <person name="Rast P."/>
            <person name="Oberbeckmann S."/>
            <person name="Bunk B."/>
            <person name="Jeske O."/>
            <person name="Meyerdierks A."/>
            <person name="Storesund J.E."/>
            <person name="Kallscheuer N."/>
            <person name="Luecker S."/>
            <person name="Lage O.M."/>
            <person name="Pohl T."/>
            <person name="Merkel B.J."/>
            <person name="Hornburger P."/>
            <person name="Mueller R.-W."/>
            <person name="Bruemmer F."/>
            <person name="Labrenz M."/>
            <person name="Spormann A.M."/>
            <person name="Op den Camp H."/>
            <person name="Overmann J."/>
            <person name="Amann R."/>
            <person name="Jetten M.S.M."/>
            <person name="Mascher T."/>
            <person name="Medema M.H."/>
            <person name="Devos D.P."/>
            <person name="Kaster A.-K."/>
            <person name="Ovreas L."/>
            <person name="Rohde M."/>
            <person name="Galperin M.Y."/>
            <person name="Jogler C."/>
        </authorList>
    </citation>
    <scope>NUCLEOTIDE SEQUENCE [LARGE SCALE GENOMIC DNA]</scope>
    <source>
        <strain evidence="6 7">Pan161</strain>
    </source>
</reference>
<dbReference type="InterPro" id="IPR013427">
    <property type="entry name" value="Haem-bd_dom_put"/>
</dbReference>
<organism evidence="6 7">
    <name type="scientific">Gimesia algae</name>
    <dbReference type="NCBI Taxonomy" id="2527971"/>
    <lineage>
        <taxon>Bacteria</taxon>
        <taxon>Pseudomonadati</taxon>
        <taxon>Planctomycetota</taxon>
        <taxon>Planctomycetia</taxon>
        <taxon>Planctomycetales</taxon>
        <taxon>Planctomycetaceae</taxon>
        <taxon>Gimesia</taxon>
    </lineage>
</organism>
<dbReference type="NCBIfam" id="TIGR02603">
    <property type="entry name" value="CxxCH_TIGR02603"/>
    <property type="match status" value="1"/>
</dbReference>
<dbReference type="InterPro" id="IPR013428">
    <property type="entry name" value="Membrane-bound_put_N"/>
</dbReference>
<dbReference type="Gene3D" id="2.120.10.30">
    <property type="entry name" value="TolB, C-terminal domain"/>
    <property type="match status" value="1"/>
</dbReference>
<dbReference type="InterPro" id="IPR016024">
    <property type="entry name" value="ARM-type_fold"/>
</dbReference>
<accession>A0A517VE18</accession>
<dbReference type="RefSeq" id="WP_145227982.1">
    <property type="nucleotide sequence ID" value="NZ_CP036343.1"/>
</dbReference>
<evidence type="ECO:0000259" key="5">
    <source>
        <dbReference type="PROSITE" id="PS51007"/>
    </source>
</evidence>
<dbReference type="SUPFAM" id="SSF50952">
    <property type="entry name" value="Soluble quinoprotein glucose dehydrogenase"/>
    <property type="match status" value="1"/>
</dbReference>
<dbReference type="InterPro" id="IPR029062">
    <property type="entry name" value="Class_I_gatase-like"/>
</dbReference>
<evidence type="ECO:0000313" key="6">
    <source>
        <dbReference type="EMBL" id="QDT91251.1"/>
    </source>
</evidence>
<dbReference type="GO" id="GO:0046872">
    <property type="term" value="F:metal ion binding"/>
    <property type="evidence" value="ECO:0007669"/>
    <property type="project" value="UniProtKB-KW"/>
</dbReference>
<evidence type="ECO:0000256" key="4">
    <source>
        <dbReference type="PROSITE-ProRule" id="PRU00433"/>
    </source>
</evidence>
<dbReference type="InterPro" id="IPR055557">
    <property type="entry name" value="DUF7133"/>
</dbReference>
<dbReference type="Proteomes" id="UP000316855">
    <property type="component" value="Chromosome"/>
</dbReference>
<dbReference type="GO" id="GO:0009055">
    <property type="term" value="F:electron transfer activity"/>
    <property type="evidence" value="ECO:0007669"/>
    <property type="project" value="InterPro"/>
</dbReference>
<protein>
    <submittedName>
        <fullName evidence="6">Trehalose utilization</fullName>
    </submittedName>
</protein>
<dbReference type="InterPro" id="IPR036909">
    <property type="entry name" value="Cyt_c-like_dom_sf"/>
</dbReference>
<sequence>MLNRVILKHALSLFVVLGFCSLSVFPLLGAEKTDSKKAATPADQPLILFMIGEEGYKTAESLPAFAKEHLQPLGFRTEFVFADKDDPNSFSGLKSLKEADLLFLSVRRKTLPAAQMKLLRDYLDSGKPLVAIRTSSHGFSLSKGEPAEGYVEWKNFDTEVLGGEYAGDFGNKTPTDVTTQLRAEQDPIMATVRNKHFRSEGSMYKSTNLKSSTKTLLIGLSNVEGQPVHMPVAWTNRYQKSLVFYTSLGHPSDFKINTFTHTLVNAIYWCLKQAPPQVDVAGKITRDRFKKDVAANEQVDKVMKAFKGKGEVGDESDPTPPAEAVKLFQVHKDFEMESIAAEPEVMQPLYLSFDHRGRMWVVQYLQYPFPAGLKVVKYDQYLRAVFDKVPPAPPNHFKGADKISVLEDTDGDGTFDKIKDVITGLNIVSAVTVGKGGIWVLNPPYLLFYPDADGDDIPDGDPEVHLSGFGLEDTHSVANSIKWGPDGWLYGANGSTTTGTVSSAVTKNVHFKGQMIWRYHPETKIFEIYAEGGGNTFSVEIDSKGRVFSGTNNGSTRGMHYAQGGYAHKNWGKHGPLTNSYAFGYYEHMRHKGYQERFSQTFSIYEGGAFPPKYNGAVFAANSLHNRVMASNLIPDTSTFRTEDMPPIVMTQDRWFRPVDIKVGPDGSVYLADWYDSRLTHVDPRDNWHKTSGRIYRLKPTDYKPLKPFDLSKQTNAELIETMGHKNKWFRQKAVQVIGERGDTSMVPTLLAIAKDENDDRCLEALWALNQLGAFNKELALELLGHRDEHMRRWTIRLLGDSHTSSKKLTESLVGLAKTEPYAEVRSQLASTAKRLPAESGLAITAELLQREEDLQDLHIPLLLWWAIESKATSDRGLVLQLFSKPDFWKVQMVQDYILERIMQRYAMAGGDENYAMCAELLKLAPSDQHKEKLMVGMLEAFRGQKIDNLPAELSKELAEYQKNLGESDLALALRLGDKEATQRALKIIADKNADRPTRLTYIEILGQLKTKEAVGPLTAILSSSGADTHSLKRVALQALMNFENPSIGNSILGRYHSTLLDEHDVRGTAQRVLASRKAWSKQFLAQVDAWRIKANTIPLDVVQQMSLHDDPEIKASIKKHWGKIRGSSPAEKQQEMKRVAELVKAGGGEFSAGKVLFNKTCAVCHTLYGEGGKAGPKLTGYERDNLNFMLLAVVDPSAAIREEFTNFLVVTDDGRTVTGLIDEQTTKTLTLRDVKGQTVLINKDEIEILKALDLSLMPDGLTKTMSDQEVKDLFNYIMSRTPNSGK</sequence>
<evidence type="ECO:0000256" key="2">
    <source>
        <dbReference type="ARBA" id="ARBA00022723"/>
    </source>
</evidence>
<dbReference type="EMBL" id="CP036343">
    <property type="protein sequence ID" value="QDT91251.1"/>
    <property type="molecule type" value="Genomic_DNA"/>
</dbReference>
<dbReference type="Gene3D" id="1.25.10.10">
    <property type="entry name" value="Leucine-rich Repeat Variant"/>
    <property type="match status" value="2"/>
</dbReference>
<dbReference type="SUPFAM" id="SSF48371">
    <property type="entry name" value="ARM repeat"/>
    <property type="match status" value="1"/>
</dbReference>
<dbReference type="PROSITE" id="PS51007">
    <property type="entry name" value="CYTC"/>
    <property type="match status" value="1"/>
</dbReference>
<evidence type="ECO:0000256" key="1">
    <source>
        <dbReference type="ARBA" id="ARBA00022617"/>
    </source>
</evidence>
<keyword evidence="7" id="KW-1185">Reference proteome</keyword>
<dbReference type="PANTHER" id="PTHR33546:SF1">
    <property type="entry name" value="LARGE, MULTIFUNCTIONAL SECRETED PROTEIN"/>
    <property type="match status" value="1"/>
</dbReference>
<dbReference type="PANTHER" id="PTHR33546">
    <property type="entry name" value="LARGE, MULTIFUNCTIONAL SECRETED PROTEIN-RELATED"/>
    <property type="match status" value="1"/>
</dbReference>
<evidence type="ECO:0000313" key="7">
    <source>
        <dbReference type="Proteomes" id="UP000316855"/>
    </source>
</evidence>
<dbReference type="InterPro" id="IPR011042">
    <property type="entry name" value="6-blade_b-propeller_TolB-like"/>
</dbReference>
<dbReference type="KEGG" id="gax:Pan161_29070"/>
<dbReference type="InterPro" id="IPR029010">
    <property type="entry name" value="ThuA-like"/>
</dbReference>
<dbReference type="OrthoDB" id="225269at2"/>
<dbReference type="InterPro" id="IPR011989">
    <property type="entry name" value="ARM-like"/>
</dbReference>
<dbReference type="SUPFAM" id="SSF52317">
    <property type="entry name" value="Class I glutamine amidotransferase-like"/>
    <property type="match status" value="1"/>
</dbReference>
<keyword evidence="3 4" id="KW-0408">Iron</keyword>
<dbReference type="Gene3D" id="3.40.50.880">
    <property type="match status" value="1"/>
</dbReference>
<dbReference type="NCBIfam" id="TIGR02604">
    <property type="entry name" value="Piru_Ver_Nterm"/>
    <property type="match status" value="1"/>
</dbReference>
<keyword evidence="2 4" id="KW-0479">Metal-binding</keyword>
<dbReference type="Pfam" id="PF06283">
    <property type="entry name" value="ThuA"/>
    <property type="match status" value="1"/>
</dbReference>
<dbReference type="InterPro" id="IPR009056">
    <property type="entry name" value="Cyt_c-like_dom"/>
</dbReference>
<gene>
    <name evidence="6" type="ORF">Pan161_29070</name>
</gene>
<dbReference type="SUPFAM" id="SSF46626">
    <property type="entry name" value="Cytochrome c"/>
    <property type="match status" value="1"/>
</dbReference>
<keyword evidence="1 4" id="KW-0349">Heme</keyword>
<feature type="domain" description="Cytochrome c" evidence="5">
    <location>
        <begin position="1149"/>
        <end position="1282"/>
    </location>
</feature>
<dbReference type="GO" id="GO:0020037">
    <property type="term" value="F:heme binding"/>
    <property type="evidence" value="ECO:0007669"/>
    <property type="project" value="InterPro"/>
</dbReference>
<dbReference type="Pfam" id="PF23500">
    <property type="entry name" value="DUF7133"/>
    <property type="match status" value="1"/>
</dbReference>
<proteinExistence type="predicted"/>
<name>A0A517VE18_9PLAN</name>
<dbReference type="Pfam" id="PF00034">
    <property type="entry name" value="Cytochrom_C"/>
    <property type="match status" value="1"/>
</dbReference>
<dbReference type="InterPro" id="IPR011041">
    <property type="entry name" value="Quinoprot_gluc/sorb_DH_b-prop"/>
</dbReference>
<evidence type="ECO:0000256" key="3">
    <source>
        <dbReference type="ARBA" id="ARBA00023004"/>
    </source>
</evidence>
<dbReference type="Gene3D" id="1.10.760.10">
    <property type="entry name" value="Cytochrome c-like domain"/>
    <property type="match status" value="1"/>
</dbReference>